<dbReference type="InterPro" id="IPR029063">
    <property type="entry name" value="SAM-dependent_MTases_sf"/>
</dbReference>
<evidence type="ECO:0000259" key="1">
    <source>
        <dbReference type="Pfam" id="PF08241"/>
    </source>
</evidence>
<dbReference type="GO" id="GO:0008168">
    <property type="term" value="F:methyltransferase activity"/>
    <property type="evidence" value="ECO:0007669"/>
    <property type="project" value="UniProtKB-KW"/>
</dbReference>
<sequence length="225" mass="24515">MSDAFGRWNWDGVAGEGGSVVARRDGGELYELFGALARTTFLEAVIGDLAPGSVFEVGCGKGQWLQLLKERGFDATGGDRSAHMVEQARKVDGRVTQFDAAAIPFPDRSFDNVLTVTVLQHLADPTRAIAEISRVARSRVIVHEMTRSAVPSALSPGTRARSASWFENAFAEHGLRLRPELTRRTARPKPTNLAGLMPRGTAGVLWLPRALGLLAAVHQWLVFER</sequence>
<protein>
    <submittedName>
        <fullName evidence="2">Class I SAM-dependent methyltransferase</fullName>
    </submittedName>
</protein>
<dbReference type="GO" id="GO:0032259">
    <property type="term" value="P:methylation"/>
    <property type="evidence" value="ECO:0007669"/>
    <property type="project" value="UniProtKB-KW"/>
</dbReference>
<accession>A0ABU8NE94</accession>
<keyword evidence="3" id="KW-1185">Reference proteome</keyword>
<feature type="domain" description="Methyltransferase type 11" evidence="1">
    <location>
        <begin position="56"/>
        <end position="138"/>
    </location>
</feature>
<evidence type="ECO:0000313" key="2">
    <source>
        <dbReference type="EMBL" id="MEJ2890750.1"/>
    </source>
</evidence>
<reference evidence="2 3" key="1">
    <citation type="submission" date="2024-03" db="EMBL/GenBank/DDBJ databases">
        <title>Actinomycetospora sp. OC33-EN06, a novel actinomycete isolated from wild orchid (Aerides multiflora).</title>
        <authorList>
            <person name="Suriyachadkun C."/>
        </authorList>
    </citation>
    <scope>NUCLEOTIDE SEQUENCE [LARGE SCALE GENOMIC DNA]</scope>
    <source>
        <strain evidence="2 3">OC33-EN06</strain>
    </source>
</reference>
<proteinExistence type="predicted"/>
<dbReference type="Pfam" id="PF08241">
    <property type="entry name" value="Methyltransf_11"/>
    <property type="match status" value="1"/>
</dbReference>
<keyword evidence="2" id="KW-0489">Methyltransferase</keyword>
<dbReference type="SUPFAM" id="SSF53335">
    <property type="entry name" value="S-adenosyl-L-methionine-dependent methyltransferases"/>
    <property type="match status" value="1"/>
</dbReference>
<evidence type="ECO:0000313" key="3">
    <source>
        <dbReference type="Proteomes" id="UP001370100"/>
    </source>
</evidence>
<gene>
    <name evidence="2" type="ORF">WCD41_30125</name>
</gene>
<comment type="caution">
    <text evidence="2">The sequence shown here is derived from an EMBL/GenBank/DDBJ whole genome shotgun (WGS) entry which is preliminary data.</text>
</comment>
<keyword evidence="2" id="KW-0808">Transferase</keyword>
<dbReference type="Gene3D" id="3.40.50.150">
    <property type="entry name" value="Vaccinia Virus protein VP39"/>
    <property type="match status" value="1"/>
</dbReference>
<dbReference type="InterPro" id="IPR013216">
    <property type="entry name" value="Methyltransf_11"/>
</dbReference>
<dbReference type="CDD" id="cd02440">
    <property type="entry name" value="AdoMet_MTases"/>
    <property type="match status" value="1"/>
</dbReference>
<dbReference type="Proteomes" id="UP001370100">
    <property type="component" value="Unassembled WGS sequence"/>
</dbReference>
<dbReference type="PANTHER" id="PTHR43861">
    <property type="entry name" value="TRANS-ACONITATE 2-METHYLTRANSFERASE-RELATED"/>
    <property type="match status" value="1"/>
</dbReference>
<dbReference type="EMBL" id="JBBEGL010000017">
    <property type="protein sequence ID" value="MEJ2890750.1"/>
    <property type="molecule type" value="Genomic_DNA"/>
</dbReference>
<name>A0ABU8NE94_9PSEU</name>
<organism evidence="2 3">
    <name type="scientific">Actinomycetospora aeridis</name>
    <dbReference type="NCBI Taxonomy" id="3129231"/>
    <lineage>
        <taxon>Bacteria</taxon>
        <taxon>Bacillati</taxon>
        <taxon>Actinomycetota</taxon>
        <taxon>Actinomycetes</taxon>
        <taxon>Pseudonocardiales</taxon>
        <taxon>Pseudonocardiaceae</taxon>
        <taxon>Actinomycetospora</taxon>
    </lineage>
</organism>
<dbReference type="RefSeq" id="WP_337718943.1">
    <property type="nucleotide sequence ID" value="NZ_JBBEGL010000017.1"/>
</dbReference>